<dbReference type="Pfam" id="PF09527">
    <property type="entry name" value="ATPase_gene1"/>
    <property type="match status" value="1"/>
</dbReference>
<evidence type="ECO:0000313" key="2">
    <source>
        <dbReference type="EMBL" id="AXV08437.1"/>
    </source>
</evidence>
<sequence>MSGSPLDALGSAKADKSFAYTADLLAAIFTWGGIGFLIDRLVGTEPVFMVVGFVIGNIAGIYLLYIRAKQADAADASMAARSEEGTTPRNR</sequence>
<gene>
    <name evidence="2" type="ORF">DVS28_a3765</name>
</gene>
<dbReference type="EMBL" id="CP031165">
    <property type="protein sequence ID" value="AXV08437.1"/>
    <property type="molecule type" value="Genomic_DNA"/>
</dbReference>
<accession>A0A346Y1U0</accession>
<proteinExistence type="predicted"/>
<evidence type="ECO:0000313" key="3">
    <source>
        <dbReference type="Proteomes" id="UP000264006"/>
    </source>
</evidence>
<evidence type="ECO:0000256" key="1">
    <source>
        <dbReference type="SAM" id="Phobius"/>
    </source>
</evidence>
<keyword evidence="3" id="KW-1185">Reference proteome</keyword>
<protein>
    <recommendedName>
        <fullName evidence="4">AtpZ/AtpI family protein</fullName>
    </recommendedName>
</protein>
<organism evidence="2 3">
    <name type="scientific">Euzebya pacifica</name>
    <dbReference type="NCBI Taxonomy" id="1608957"/>
    <lineage>
        <taxon>Bacteria</taxon>
        <taxon>Bacillati</taxon>
        <taxon>Actinomycetota</taxon>
        <taxon>Nitriliruptoria</taxon>
        <taxon>Euzebyales</taxon>
    </lineage>
</organism>
<feature type="transmembrane region" description="Helical" evidence="1">
    <location>
        <begin position="20"/>
        <end position="41"/>
    </location>
</feature>
<dbReference type="OrthoDB" id="5193039at2"/>
<dbReference type="AlphaFoldDB" id="A0A346Y1U0"/>
<dbReference type="InterPro" id="IPR032820">
    <property type="entry name" value="ATPase_put"/>
</dbReference>
<dbReference type="KEGG" id="euz:DVS28_a3765"/>
<keyword evidence="1" id="KW-0472">Membrane</keyword>
<evidence type="ECO:0008006" key="4">
    <source>
        <dbReference type="Google" id="ProtNLM"/>
    </source>
</evidence>
<name>A0A346Y1U0_9ACTN</name>
<feature type="transmembrane region" description="Helical" evidence="1">
    <location>
        <begin position="47"/>
        <end position="65"/>
    </location>
</feature>
<keyword evidence="1" id="KW-1133">Transmembrane helix</keyword>
<keyword evidence="1" id="KW-0812">Transmembrane</keyword>
<dbReference type="RefSeq" id="WP_114592780.1">
    <property type="nucleotide sequence ID" value="NZ_CP031165.1"/>
</dbReference>
<reference evidence="2 3" key="1">
    <citation type="submission" date="2018-09" db="EMBL/GenBank/DDBJ databases">
        <title>Complete genome sequence of Euzebya sp. DY32-46 isolated from seawater of Pacific Ocean.</title>
        <authorList>
            <person name="Xu L."/>
            <person name="Wu Y.-H."/>
            <person name="Xu X.-W."/>
        </authorList>
    </citation>
    <scope>NUCLEOTIDE SEQUENCE [LARGE SCALE GENOMIC DNA]</scope>
    <source>
        <strain evidence="2 3">DY32-46</strain>
    </source>
</reference>
<dbReference type="Proteomes" id="UP000264006">
    <property type="component" value="Chromosome"/>
</dbReference>